<organism evidence="1 2">
    <name type="scientific">Chromohalobacter japonicus</name>
    <dbReference type="NCBI Taxonomy" id="223900"/>
    <lineage>
        <taxon>Bacteria</taxon>
        <taxon>Pseudomonadati</taxon>
        <taxon>Pseudomonadota</taxon>
        <taxon>Gammaproteobacteria</taxon>
        <taxon>Oceanospirillales</taxon>
        <taxon>Halomonadaceae</taxon>
        <taxon>Chromohalobacter</taxon>
    </lineage>
</organism>
<protein>
    <submittedName>
        <fullName evidence="1">Uncharacterized protein</fullName>
    </submittedName>
</protein>
<proteinExistence type="predicted"/>
<keyword evidence="2" id="KW-1185">Reference proteome</keyword>
<dbReference type="RefSeq" id="WP_075368364.1">
    <property type="nucleotide sequence ID" value="NZ_MSDQ01000006.1"/>
</dbReference>
<accession>A0A1Q8TGC2</accession>
<reference evidence="1 2" key="1">
    <citation type="submission" date="2016-12" db="EMBL/GenBank/DDBJ databases">
        <title>Draft genome sequences of strains Salinicola socius SMB35, Salinicola sp. MH3R3-1 and Chromohalobacter sp. SMB17 from the Verkhnekamsk potash mining region of Russia.</title>
        <authorList>
            <person name="Mavrodi D.V."/>
            <person name="Olsson B.E."/>
            <person name="Korsakova E.S."/>
            <person name="Pyankova A."/>
            <person name="Mavrodi O.V."/>
            <person name="Plotnikova E.G."/>
        </authorList>
    </citation>
    <scope>NUCLEOTIDE SEQUENCE [LARGE SCALE GENOMIC DNA]</scope>
    <source>
        <strain evidence="1 2">SMB17</strain>
    </source>
</reference>
<comment type="caution">
    <text evidence="1">The sequence shown here is derived from an EMBL/GenBank/DDBJ whole genome shotgun (WGS) entry which is preliminary data.</text>
</comment>
<dbReference type="EMBL" id="MSDQ01000006">
    <property type="protein sequence ID" value="OLO12732.1"/>
    <property type="molecule type" value="Genomic_DNA"/>
</dbReference>
<name>A0A1Q8TGC2_9GAMM</name>
<gene>
    <name evidence="1" type="ORF">BTW10_04605</name>
</gene>
<evidence type="ECO:0000313" key="2">
    <source>
        <dbReference type="Proteomes" id="UP000186806"/>
    </source>
</evidence>
<dbReference type="Proteomes" id="UP000186806">
    <property type="component" value="Unassembled WGS sequence"/>
</dbReference>
<dbReference type="AlphaFoldDB" id="A0A1Q8TGC2"/>
<evidence type="ECO:0000313" key="1">
    <source>
        <dbReference type="EMBL" id="OLO12732.1"/>
    </source>
</evidence>
<sequence>MQTIDEYLKRTESAVQRLFDGIDDYISTLRTAVGVTFVTSEPYGPEQDAEYAAWKAENAKRLQAAREAEQKYLAESFALDTLCGSVLQVAAKAIEIYGQSKPIPQAFEGIVKPKLSKFCIGRNVRTVPLGLIIYAARNQHTHFNDGKLKEPSASVFKRLATEHGYGDEQQFSDPAFDIANPRLVSLASNVTGLIEWRSYESYIADMRALLQT</sequence>